<dbReference type="AlphaFoldDB" id="G3B2X7"/>
<dbReference type="Gene3D" id="1.25.10.10">
    <property type="entry name" value="Leucine-rich Repeat Variant"/>
    <property type="match status" value="1"/>
</dbReference>
<dbReference type="SMART" id="SM01307">
    <property type="entry name" value="RICTOR_M"/>
    <property type="match status" value="1"/>
</dbReference>
<dbReference type="HOGENOM" id="CLU_001013_1_1_1"/>
<accession>G3B2X7</accession>
<dbReference type="STRING" id="590646.G3B2X7"/>
<evidence type="ECO:0000259" key="3">
    <source>
        <dbReference type="SMART" id="SM01308"/>
    </source>
</evidence>
<name>G3B2X7_CANTC</name>
<dbReference type="InterPro" id="IPR029453">
    <property type="entry name" value="Rictor_IV"/>
</dbReference>
<dbReference type="eggNOG" id="KOG3694">
    <property type="taxonomic scope" value="Eukaryota"/>
</dbReference>
<reference evidence="5 6" key="1">
    <citation type="journal article" date="2011" name="Proc. Natl. Acad. Sci. U.S.A.">
        <title>Comparative genomics of xylose-fermenting fungi for enhanced biofuel production.</title>
        <authorList>
            <person name="Wohlbach D.J."/>
            <person name="Kuo A."/>
            <person name="Sato T.K."/>
            <person name="Potts K.M."/>
            <person name="Salamov A.A."/>
            <person name="LaButti K.M."/>
            <person name="Sun H."/>
            <person name="Clum A."/>
            <person name="Pangilinan J.L."/>
            <person name="Lindquist E.A."/>
            <person name="Lucas S."/>
            <person name="Lapidus A."/>
            <person name="Jin M."/>
            <person name="Gunawan C."/>
            <person name="Balan V."/>
            <person name="Dale B.E."/>
            <person name="Jeffries T.W."/>
            <person name="Zinkel R."/>
            <person name="Barry K.W."/>
            <person name="Grigoriev I.V."/>
            <person name="Gasch A.P."/>
        </authorList>
    </citation>
    <scope>NUCLEOTIDE SEQUENCE [LARGE SCALE GENOMIC DNA]</scope>
    <source>
        <strain evidence="6">ATCC 10573 / BCRC 21748 / CBS 615 / JCM 9827 / NBRC 10315 / NRRL Y-1498 / VKM Y-70</strain>
    </source>
</reference>
<dbReference type="InterPro" id="IPR028267">
    <property type="entry name" value="Pianissimo_N"/>
</dbReference>
<feature type="domain" description="Rapamycin-insensitive companion of mTOR" evidence="4">
    <location>
        <begin position="870"/>
        <end position="941"/>
    </location>
</feature>
<evidence type="ECO:0000313" key="6">
    <source>
        <dbReference type="Proteomes" id="UP000000707"/>
    </source>
</evidence>
<evidence type="ECO:0000259" key="2">
    <source>
        <dbReference type="SMART" id="SM01307"/>
    </source>
</evidence>
<dbReference type="OrthoDB" id="271111at2759"/>
<evidence type="ECO:0000259" key="4">
    <source>
        <dbReference type="SMART" id="SM01310"/>
    </source>
</evidence>
<dbReference type="InterPro" id="IPR016024">
    <property type="entry name" value="ARM-type_fold"/>
</dbReference>
<gene>
    <name evidence="5" type="ORF">CANTEDRAFT_104525</name>
</gene>
<dbReference type="Pfam" id="PF14663">
    <property type="entry name" value="RasGEF_N_2"/>
    <property type="match status" value="1"/>
</dbReference>
<evidence type="ECO:0000256" key="1">
    <source>
        <dbReference type="ARBA" id="ARBA00008878"/>
    </source>
</evidence>
<dbReference type="GO" id="GO:0038203">
    <property type="term" value="P:TORC2 signaling"/>
    <property type="evidence" value="ECO:0007669"/>
    <property type="project" value="TreeGrafter"/>
</dbReference>
<dbReference type="SMART" id="SM01308">
    <property type="entry name" value="RICTOR_N"/>
    <property type="match status" value="1"/>
</dbReference>
<dbReference type="EMBL" id="GL996516">
    <property type="protein sequence ID" value="EGV64451.1"/>
    <property type="molecule type" value="Genomic_DNA"/>
</dbReference>
<evidence type="ECO:0000313" key="5">
    <source>
        <dbReference type="EMBL" id="EGV64451.1"/>
    </source>
</evidence>
<dbReference type="Pfam" id="PF14668">
    <property type="entry name" value="RICTOR_V"/>
    <property type="match status" value="1"/>
</dbReference>
<dbReference type="Proteomes" id="UP000000707">
    <property type="component" value="Unassembled WGS sequence"/>
</dbReference>
<proteinExistence type="inferred from homology"/>
<comment type="similarity">
    <text evidence="1">Belongs to the RICTOR family.</text>
</comment>
<dbReference type="Pfam" id="PF14666">
    <property type="entry name" value="RICTOR_M"/>
    <property type="match status" value="1"/>
</dbReference>
<feature type="domain" description="Rapamycin-insensitive companion of mTOR middle" evidence="2">
    <location>
        <begin position="469"/>
        <end position="698"/>
    </location>
</feature>
<dbReference type="InterPro" id="IPR029452">
    <property type="entry name" value="RICTOR_V"/>
</dbReference>
<sequence>MDNRIRSISISSLKHDPEDVPLVESGRSPSWLLSETLQNFSIKDKDAPDNFNQIIIDNSNRLVELFTQYPSIKDDLMLQTIINKINFMFYSDVPQIKACGYKILKYCIANEDSLYILVQNRILIYLIITLSTDSSSDLEKIYAIKLIYRFLEVEKGSSYLSMGVIKALMHLLDDDLFIISNDLKHLIMELMLEVSVQNPQLIFHAGGFNVLIRILSSSSNIVISMNCLIIIIKLLEIDEFRQFFRNGYNLNSLLSLFDEESLGQATRQKIQKFQKVSFLLTIFLKNWNGLICCSLNNFQVLGNLINHLDGTDTKLKEFVLDILLDVLGVKSLSWLKNSAIGELLVKFNPKATFIYDSSEDDSNESDTHIIAHYMNHYKGLLTFVLIKLNLVERLITNLDTALNDKVILLLSNLFKFSKMYLPPDLNLDFSNKITLNSLIKISNYNLNSDYQNTRIPAKMLNLTPCIPKVEEADFKGIINGTKVLTIKEFGSWDWDLILLVFEGPMTNEKKFVDIMDKQPKFFKRLLSFYRPFKFRFCNLTIKTKDHRKILLVGTLIFEILTRFSNGLKYLYKNKIMIQISEIFAQIDPLSGIVARNPILSEKNLLQTLNIGYLKFVGKLSESENGLKLLNQWQFFQIIDNIIETSAESKANNFFVSSLFRYLKFDTYVTKNLVFKVLAVSNRQLKMKVIEFLPTYNLGTSATLKLICFNMYQKEFSESLVNYLYEFYSKDKDSNILRSTLKFNPSISILSKFPKGEALLNEFLLIPEGFTYLSKFDYVNTHFNSWLNDKQSFKIVQFYEYKLNKKMLPYFNVIEPVEYKFFLKNLLDTREGLNFFQSYNFETNFIEEFTKSIQTCLDRVLRKDTLTDTELRELKQNLWILGEINTSNFGIQLIPWEFFENFVESFIKCDNWVIKGMLFYQIGMLSLNSEGIEVLDESNWVIKYNKFNKFANFSYPKDLSLNLFNNTFTSTRFSKPDKYQFHSTDDLSEEEALVVELIFKFPSDLVKFKQPVKELMYLKKNHSYLFTYELFMKLIKLIDNSSFNFKKRNFIFNLFMEDTNLLELLSKKKK</sequence>
<dbReference type="Pfam" id="PF14664">
    <property type="entry name" value="RICTOR_N"/>
    <property type="match status" value="1"/>
</dbReference>
<dbReference type="PANTHER" id="PTHR13298:SF11">
    <property type="entry name" value="RAPAMYCIN-INSENSITIVE COMPANION OF MTOR"/>
    <property type="match status" value="1"/>
</dbReference>
<dbReference type="GO" id="GO:0031932">
    <property type="term" value="C:TORC2 complex"/>
    <property type="evidence" value="ECO:0007669"/>
    <property type="project" value="InterPro"/>
</dbReference>
<dbReference type="PANTHER" id="PTHR13298">
    <property type="entry name" value="CYTOSOLIC REGULATOR PIANISSIMO"/>
    <property type="match status" value="1"/>
</dbReference>
<dbReference type="KEGG" id="cten:18245726"/>
<dbReference type="InterPro" id="IPR011989">
    <property type="entry name" value="ARM-like"/>
</dbReference>
<dbReference type="RefSeq" id="XP_006686019.1">
    <property type="nucleotide sequence ID" value="XM_006685956.1"/>
</dbReference>
<feature type="domain" description="Rapamycin-insensitive companion of mTOR N-terminal" evidence="3">
    <location>
        <begin position="56"/>
        <end position="422"/>
    </location>
</feature>
<dbReference type="SMART" id="SM01310">
    <property type="entry name" value="RICTOR_V"/>
    <property type="match status" value="1"/>
</dbReference>
<dbReference type="InterPro" id="IPR029451">
    <property type="entry name" value="RICTOR_M"/>
</dbReference>
<organism evidence="6">
    <name type="scientific">Candida tenuis (strain ATCC 10573 / BCRC 21748 / CBS 615 / JCM 9827 / NBRC 10315 / NRRL Y-1498 / VKM Y-70)</name>
    <name type="common">Yeast</name>
    <name type="synonym">Yamadazyma tenuis</name>
    <dbReference type="NCBI Taxonomy" id="590646"/>
    <lineage>
        <taxon>Eukaryota</taxon>
        <taxon>Fungi</taxon>
        <taxon>Dikarya</taxon>
        <taxon>Ascomycota</taxon>
        <taxon>Saccharomycotina</taxon>
        <taxon>Pichiomycetes</taxon>
        <taxon>Debaryomycetaceae</taxon>
        <taxon>Yamadazyma</taxon>
    </lineage>
</organism>
<dbReference type="GeneID" id="18245726"/>
<keyword evidence="6" id="KW-1185">Reference proteome</keyword>
<dbReference type="SUPFAM" id="SSF48371">
    <property type="entry name" value="ARM repeat"/>
    <property type="match status" value="1"/>
</dbReference>
<dbReference type="InterPro" id="IPR028268">
    <property type="entry name" value="Pianissimo_fam"/>
</dbReference>
<protein>
    <submittedName>
        <fullName evidence="5">Uncharacterized protein</fullName>
    </submittedName>
</protein>